<dbReference type="SUPFAM" id="SSF75005">
    <property type="entry name" value="Arabinanase/levansucrase/invertase"/>
    <property type="match status" value="1"/>
</dbReference>
<dbReference type="GO" id="GO:0004575">
    <property type="term" value="F:sucrose alpha-glucosidase activity"/>
    <property type="evidence" value="ECO:0007669"/>
    <property type="project" value="TreeGrafter"/>
</dbReference>
<feature type="domain" description="Glycosyl hydrolase family 32 C-terminal" evidence="6">
    <location>
        <begin position="390"/>
        <end position="487"/>
    </location>
</feature>
<evidence type="ECO:0000313" key="7">
    <source>
        <dbReference type="EMBL" id="REE79776.1"/>
    </source>
</evidence>
<evidence type="ECO:0000313" key="8">
    <source>
        <dbReference type="Proteomes" id="UP000256429"/>
    </source>
</evidence>
<dbReference type="PANTHER" id="PTHR42800:SF1">
    <property type="entry name" value="EXOINULINASE INUD (AFU_ORTHOLOGUE AFUA_5G00480)"/>
    <property type="match status" value="1"/>
</dbReference>
<keyword evidence="8" id="KW-1185">Reference proteome</keyword>
<dbReference type="EMBL" id="QTTQ01000012">
    <property type="protein sequence ID" value="REE79776.1"/>
    <property type="molecule type" value="Genomic_DNA"/>
</dbReference>
<dbReference type="PANTHER" id="PTHR42800">
    <property type="entry name" value="EXOINULINASE INUD (AFU_ORTHOLOGUE AFUA_5G00480)"/>
    <property type="match status" value="1"/>
</dbReference>
<dbReference type="InterPro" id="IPR018053">
    <property type="entry name" value="Glyco_hydro_32_AS"/>
</dbReference>
<evidence type="ECO:0000256" key="4">
    <source>
        <dbReference type="RuleBase" id="RU362110"/>
    </source>
</evidence>
<dbReference type="PROSITE" id="PS00609">
    <property type="entry name" value="GLYCOSYL_HYDROL_F32"/>
    <property type="match status" value="1"/>
</dbReference>
<feature type="domain" description="Glycosyl hydrolase family 32 N-terminal" evidence="5">
    <location>
        <begin position="48"/>
        <end position="353"/>
    </location>
</feature>
<dbReference type="Pfam" id="PF00251">
    <property type="entry name" value="Glyco_hydro_32N"/>
    <property type="match status" value="1"/>
</dbReference>
<dbReference type="AlphaFoldDB" id="A0A3D9RRI4"/>
<dbReference type="Gene3D" id="2.115.10.20">
    <property type="entry name" value="Glycosyl hydrolase domain, family 43"/>
    <property type="match status" value="1"/>
</dbReference>
<gene>
    <name evidence="7" type="ORF">BX611_2672</name>
</gene>
<dbReference type="InterPro" id="IPR023296">
    <property type="entry name" value="Glyco_hydro_beta-prop_sf"/>
</dbReference>
<dbReference type="OrthoDB" id="9759709at2"/>
<comment type="caution">
    <text evidence="7">The sequence shown here is derived from an EMBL/GenBank/DDBJ whole genome shotgun (WGS) entry which is preliminary data.</text>
</comment>
<organism evidence="7 8">
    <name type="scientific">Lutibacter oceani</name>
    <dbReference type="NCBI Taxonomy" id="1853311"/>
    <lineage>
        <taxon>Bacteria</taxon>
        <taxon>Pseudomonadati</taxon>
        <taxon>Bacteroidota</taxon>
        <taxon>Flavobacteriia</taxon>
        <taxon>Flavobacteriales</taxon>
        <taxon>Flavobacteriaceae</taxon>
        <taxon>Lutibacter</taxon>
    </lineage>
</organism>
<keyword evidence="2 4" id="KW-0378">Hydrolase</keyword>
<keyword evidence="3 4" id="KW-0326">Glycosidase</keyword>
<dbReference type="InterPro" id="IPR013320">
    <property type="entry name" value="ConA-like_dom_sf"/>
</dbReference>
<dbReference type="CDD" id="cd18622">
    <property type="entry name" value="GH32_Inu-like"/>
    <property type="match status" value="1"/>
</dbReference>
<comment type="similarity">
    <text evidence="1 4">Belongs to the glycosyl hydrolase 32 family.</text>
</comment>
<dbReference type="GO" id="GO:0005737">
    <property type="term" value="C:cytoplasm"/>
    <property type="evidence" value="ECO:0007669"/>
    <property type="project" value="TreeGrafter"/>
</dbReference>
<dbReference type="Pfam" id="PF08244">
    <property type="entry name" value="Glyco_hydro_32C"/>
    <property type="match status" value="1"/>
</dbReference>
<dbReference type="PROSITE" id="PS51257">
    <property type="entry name" value="PROKAR_LIPOPROTEIN"/>
    <property type="match status" value="1"/>
</dbReference>
<evidence type="ECO:0000256" key="3">
    <source>
        <dbReference type="ARBA" id="ARBA00023295"/>
    </source>
</evidence>
<proteinExistence type="inferred from homology"/>
<dbReference type="SUPFAM" id="SSF49899">
    <property type="entry name" value="Concanavalin A-like lectins/glucanases"/>
    <property type="match status" value="1"/>
</dbReference>
<name>A0A3D9RRI4_9FLAO</name>
<dbReference type="RefSeq" id="WP_115882085.1">
    <property type="nucleotide sequence ID" value="NZ_QTTQ01000012.1"/>
</dbReference>
<dbReference type="InterPro" id="IPR013148">
    <property type="entry name" value="Glyco_hydro_32_N"/>
</dbReference>
<dbReference type="GO" id="GO:0005987">
    <property type="term" value="P:sucrose catabolic process"/>
    <property type="evidence" value="ECO:0007669"/>
    <property type="project" value="TreeGrafter"/>
</dbReference>
<sequence>MRIIALKFIVLFFIIFLLGCNEKSEKVNLKTAILKDSITGEQYRPNFHFTPKKGWMNDPNGMVFYKGEYHLFYQYYPDDNVWGPMHWGHAVSNDMLHWKHLPIALYPDNLGYIFSGSAVIDWNNTSGFGTLENPPMVAIFTYHNMEGERSGAIDFQTQGIAYSLDKGRTWTKYKDNPVIKNPGIKDFRDPKVMWFEKSKKWIMTLAVKDHVEFYSSKDLKKWEYESKFGSEKGNHDGVWECPDLFSLTDQNGVSKWVLLLSINPGGPQGGSATQYFIGDFDGNMFTTAGNETKWLDYGADNYAGVTFSDIPENDGRRLFMGWLSNWQYAREVPTYTWRSAMTIPRELKLNETKNGYFVTSKPVKELQNILLNGIVKTEKKFEVLNESYLLEFDKIKSDTFSVKLANTLNEFLEISITDNNLVVDRRLAGNSSFNDVFEAKHKAPLNGIIIKKVQIYFDKSSVEIFVNDGELVITDLVFPTETYKSVNNFGDIELVTIYPIDLIFDN</sequence>
<dbReference type="Proteomes" id="UP000256429">
    <property type="component" value="Unassembled WGS sequence"/>
</dbReference>
<dbReference type="SMART" id="SM00640">
    <property type="entry name" value="Glyco_32"/>
    <property type="match status" value="1"/>
</dbReference>
<dbReference type="Gene3D" id="2.60.120.560">
    <property type="entry name" value="Exo-inulinase, domain 1"/>
    <property type="match status" value="1"/>
</dbReference>
<evidence type="ECO:0000256" key="2">
    <source>
        <dbReference type="ARBA" id="ARBA00022801"/>
    </source>
</evidence>
<dbReference type="InterPro" id="IPR013189">
    <property type="entry name" value="Glyco_hydro_32_C"/>
</dbReference>
<protein>
    <submittedName>
        <fullName evidence="7">Fructan beta-fructosidase</fullName>
    </submittedName>
</protein>
<evidence type="ECO:0000259" key="6">
    <source>
        <dbReference type="Pfam" id="PF08244"/>
    </source>
</evidence>
<reference evidence="7 8" key="1">
    <citation type="submission" date="2018-08" db="EMBL/GenBank/DDBJ databases">
        <title>Genomic Encyclopedia of Type Strains, Phase III (KMG-III): the genomes of soil and plant-associated and newly described type strains.</title>
        <authorList>
            <person name="Whitman W."/>
        </authorList>
    </citation>
    <scope>NUCLEOTIDE SEQUENCE [LARGE SCALE GENOMIC DNA]</scope>
    <source>
        <strain evidence="7 8">325-5</strain>
    </source>
</reference>
<accession>A0A3D9RRI4</accession>
<evidence type="ECO:0000259" key="5">
    <source>
        <dbReference type="Pfam" id="PF00251"/>
    </source>
</evidence>
<evidence type="ECO:0000256" key="1">
    <source>
        <dbReference type="ARBA" id="ARBA00009902"/>
    </source>
</evidence>
<dbReference type="InterPro" id="IPR001362">
    <property type="entry name" value="Glyco_hydro_32"/>
</dbReference>